<feature type="transmembrane region" description="Helical" evidence="1">
    <location>
        <begin position="7"/>
        <end position="27"/>
    </location>
</feature>
<keyword evidence="1" id="KW-0472">Membrane</keyword>
<dbReference type="Proteomes" id="UP001057375">
    <property type="component" value="Unassembled WGS sequence"/>
</dbReference>
<keyword evidence="1" id="KW-0812">Transmembrane</keyword>
<accession>A0ABQ5KY95</accession>
<name>A0ABQ5KY95_9EUKA</name>
<keyword evidence="1" id="KW-1133">Transmembrane helix</keyword>
<evidence type="ECO:0000256" key="1">
    <source>
        <dbReference type="SAM" id="Phobius"/>
    </source>
</evidence>
<proteinExistence type="predicted"/>
<gene>
    <name evidence="2" type="ORF">ADUPG1_003353</name>
</gene>
<comment type="caution">
    <text evidence="2">The sequence shown here is derived from an EMBL/GenBank/DDBJ whole genome shotgun (WGS) entry which is preliminary data.</text>
</comment>
<evidence type="ECO:0000313" key="2">
    <source>
        <dbReference type="EMBL" id="GKT37415.1"/>
    </source>
</evidence>
<organism evidence="2 3">
    <name type="scientific">Aduncisulcus paluster</name>
    <dbReference type="NCBI Taxonomy" id="2918883"/>
    <lineage>
        <taxon>Eukaryota</taxon>
        <taxon>Metamonada</taxon>
        <taxon>Carpediemonas-like organisms</taxon>
        <taxon>Aduncisulcus</taxon>
    </lineage>
</organism>
<keyword evidence="3" id="KW-1185">Reference proteome</keyword>
<feature type="transmembrane region" description="Helical" evidence="1">
    <location>
        <begin position="84"/>
        <end position="106"/>
    </location>
</feature>
<evidence type="ECO:0000313" key="3">
    <source>
        <dbReference type="Proteomes" id="UP001057375"/>
    </source>
</evidence>
<feature type="transmembrane region" description="Helical" evidence="1">
    <location>
        <begin position="39"/>
        <end position="63"/>
    </location>
</feature>
<protein>
    <submittedName>
        <fullName evidence="2">Uncharacterized protein</fullName>
    </submittedName>
</protein>
<reference evidence="2" key="1">
    <citation type="submission" date="2022-03" db="EMBL/GenBank/DDBJ databases">
        <title>Draft genome sequence of Aduncisulcus paluster, a free-living microaerophilic Fornicata.</title>
        <authorList>
            <person name="Yuyama I."/>
            <person name="Kume K."/>
            <person name="Tamura T."/>
            <person name="Inagaki Y."/>
            <person name="Hashimoto T."/>
        </authorList>
    </citation>
    <scope>NUCLEOTIDE SEQUENCE</scope>
    <source>
        <strain evidence="2">NY0171</strain>
    </source>
</reference>
<dbReference type="EMBL" id="BQXS01004562">
    <property type="protein sequence ID" value="GKT37415.1"/>
    <property type="molecule type" value="Genomic_DNA"/>
</dbReference>
<feature type="non-terminal residue" evidence="2">
    <location>
        <position position="1"/>
    </location>
</feature>
<sequence length="126" mass="13994">LENLKKILVWSIVAQSIGFFFGFFKMVVLCSESCCCAGLFVLVSIPASILILVLYILQILWFFKITAGNEDLFEPLLNNINIFKYSWFLGLWGCIGAGLVILSIIFTCCCDLEGESSGGVMVFSRV</sequence>